<accession>A0A261W8S0</accession>
<feature type="domain" description="BD-FAE-like" evidence="2">
    <location>
        <begin position="60"/>
        <end position="167"/>
    </location>
</feature>
<dbReference type="RefSeq" id="WP_094805442.1">
    <property type="nucleotide sequence ID" value="NZ_NEVT01000001.1"/>
</dbReference>
<proteinExistence type="predicted"/>
<comment type="caution">
    <text evidence="3">The sequence shown here is derived from an EMBL/GenBank/DDBJ whole genome shotgun (WGS) entry which is preliminary data.</text>
</comment>
<dbReference type="InterPro" id="IPR029058">
    <property type="entry name" value="AB_hydrolase_fold"/>
</dbReference>
<dbReference type="PANTHER" id="PTHR48081">
    <property type="entry name" value="AB HYDROLASE SUPERFAMILY PROTEIN C4A8.06C"/>
    <property type="match status" value="1"/>
</dbReference>
<evidence type="ECO:0000313" key="4">
    <source>
        <dbReference type="Proteomes" id="UP000215633"/>
    </source>
</evidence>
<dbReference type="GO" id="GO:0016787">
    <property type="term" value="F:hydrolase activity"/>
    <property type="evidence" value="ECO:0007669"/>
    <property type="project" value="UniProtKB-KW"/>
</dbReference>
<evidence type="ECO:0000313" key="3">
    <source>
        <dbReference type="EMBL" id="OZI82758.1"/>
    </source>
</evidence>
<protein>
    <submittedName>
        <fullName evidence="3">Lipase</fullName>
    </submittedName>
</protein>
<sequence length="296" mass="32036">MRPEFVTRRLREIGARWQEDIRAAGDETKALYLPLLVDAPRAGIEVVRDQAYGDHPRQVLDIYRPPGARRAPVVAFVHGGAFVRGAKNINAEMYGNVLTWFARQGCVGVNIEYRLAPEAPYPGGAADVSAACRWISRHVRSLGGDPDRLCIIGHSAGGTHVATLVCNALDDPLPIDARCAVLVSARLQADTLAANPNAAGVAAYFGPDPARYAACSPLTHAARACMPVMVANAEYENPLLDLYGLEFALALGKARGMAPPHVALPDHNHVSIMAHFNTPEQWLGEQVLAFFERSCR</sequence>
<keyword evidence="1" id="KW-0378">Hydrolase</keyword>
<dbReference type="SUPFAM" id="SSF53474">
    <property type="entry name" value="alpha/beta-Hydrolases"/>
    <property type="match status" value="1"/>
</dbReference>
<dbReference type="EMBL" id="NEVT01000001">
    <property type="protein sequence ID" value="OZI82758.1"/>
    <property type="molecule type" value="Genomic_DNA"/>
</dbReference>
<dbReference type="Pfam" id="PF20434">
    <property type="entry name" value="BD-FAE"/>
    <property type="match status" value="1"/>
</dbReference>
<name>A0A261W8S0_9BORD</name>
<reference evidence="4" key="1">
    <citation type="submission" date="2017-05" db="EMBL/GenBank/DDBJ databases">
        <title>Complete and WGS of Bordetella genogroups.</title>
        <authorList>
            <person name="Spilker T."/>
            <person name="Lipuma J."/>
        </authorList>
    </citation>
    <scope>NUCLEOTIDE SEQUENCE [LARGE SCALE GENOMIC DNA]</scope>
    <source>
        <strain evidence="4">AU8256</strain>
    </source>
</reference>
<evidence type="ECO:0000256" key="1">
    <source>
        <dbReference type="ARBA" id="ARBA00022801"/>
    </source>
</evidence>
<dbReference type="InterPro" id="IPR049492">
    <property type="entry name" value="BD-FAE-like_dom"/>
</dbReference>
<dbReference type="Proteomes" id="UP000215633">
    <property type="component" value="Unassembled WGS sequence"/>
</dbReference>
<dbReference type="Gene3D" id="3.40.50.1820">
    <property type="entry name" value="alpha/beta hydrolase"/>
    <property type="match status" value="1"/>
</dbReference>
<gene>
    <name evidence="3" type="ORF">CAL24_00305</name>
</gene>
<keyword evidence="4" id="KW-1185">Reference proteome</keyword>
<dbReference type="InterPro" id="IPR050300">
    <property type="entry name" value="GDXG_lipolytic_enzyme"/>
</dbReference>
<dbReference type="AlphaFoldDB" id="A0A261W8S0"/>
<evidence type="ECO:0000259" key="2">
    <source>
        <dbReference type="Pfam" id="PF20434"/>
    </source>
</evidence>
<organism evidence="3 4">
    <name type="scientific">Bordetella genomosp. 2</name>
    <dbReference type="NCBI Taxonomy" id="1983456"/>
    <lineage>
        <taxon>Bacteria</taxon>
        <taxon>Pseudomonadati</taxon>
        <taxon>Pseudomonadota</taxon>
        <taxon>Betaproteobacteria</taxon>
        <taxon>Burkholderiales</taxon>
        <taxon>Alcaligenaceae</taxon>
        <taxon>Bordetella</taxon>
    </lineage>
</organism>